<organism evidence="1 2">
    <name type="scientific">Oopsacas minuta</name>
    <dbReference type="NCBI Taxonomy" id="111878"/>
    <lineage>
        <taxon>Eukaryota</taxon>
        <taxon>Metazoa</taxon>
        <taxon>Porifera</taxon>
        <taxon>Hexactinellida</taxon>
        <taxon>Hexasterophora</taxon>
        <taxon>Lyssacinosida</taxon>
        <taxon>Leucopsacidae</taxon>
        <taxon>Oopsacas</taxon>
    </lineage>
</organism>
<protein>
    <submittedName>
        <fullName evidence="1">Uncharacterized protein</fullName>
    </submittedName>
</protein>
<accession>A0AAV7JQ05</accession>
<dbReference type="EMBL" id="JAKMXF010000310">
    <property type="protein sequence ID" value="KAI6650776.1"/>
    <property type="molecule type" value="Genomic_DNA"/>
</dbReference>
<comment type="caution">
    <text evidence="1">The sequence shown here is derived from an EMBL/GenBank/DDBJ whole genome shotgun (WGS) entry which is preliminary data.</text>
</comment>
<name>A0AAV7JQ05_9METZ</name>
<evidence type="ECO:0000313" key="1">
    <source>
        <dbReference type="EMBL" id="KAI6650776.1"/>
    </source>
</evidence>
<gene>
    <name evidence="1" type="ORF">LOD99_7827</name>
</gene>
<proteinExistence type="predicted"/>
<sequence length="288" mass="31989">MITFINDNQHNLIPLNTEILYFEDTGDKLIGNITITDFDDPRMHNYSRATVRLINATTLELLRIIPSSLPHGIYLDSSNSTTLNFVGSANLSQYSHLLSSIYYRNNIEEPGVATRTVVYSLSDADFTSTTEVVISIIPRNDAPVIHNSLESVIYNEENRETLRLTNDNFTIIDTDSVQLQSATIIIGNVKPGDLLSLNLSQSFEFESSYSDSTGLLDIKGNGTLTDYSQFLQSATFVNLNQNISPEDRYIEFTVTDAEGATSETVTLVLTIITFDDPPICFSDIIVSS</sequence>
<evidence type="ECO:0000313" key="2">
    <source>
        <dbReference type="Proteomes" id="UP001165289"/>
    </source>
</evidence>
<dbReference type="AlphaFoldDB" id="A0AAV7JQ05"/>
<keyword evidence="2" id="KW-1185">Reference proteome</keyword>
<dbReference type="Proteomes" id="UP001165289">
    <property type="component" value="Unassembled WGS sequence"/>
</dbReference>
<reference evidence="1 2" key="1">
    <citation type="journal article" date="2023" name="BMC Biol.">
        <title>The compact genome of the sponge Oopsacas minuta (Hexactinellida) is lacking key metazoan core genes.</title>
        <authorList>
            <person name="Santini S."/>
            <person name="Schenkelaars Q."/>
            <person name="Jourda C."/>
            <person name="Duchesne M."/>
            <person name="Belahbib H."/>
            <person name="Rocher C."/>
            <person name="Selva M."/>
            <person name="Riesgo A."/>
            <person name="Vervoort M."/>
            <person name="Leys S.P."/>
            <person name="Kodjabachian L."/>
            <person name="Le Bivic A."/>
            <person name="Borchiellini C."/>
            <person name="Claverie J.M."/>
            <person name="Renard E."/>
        </authorList>
    </citation>
    <scope>NUCLEOTIDE SEQUENCE [LARGE SCALE GENOMIC DNA]</scope>
    <source>
        <strain evidence="1">SPO-2</strain>
    </source>
</reference>